<dbReference type="OrthoDB" id="26679at2759"/>
<evidence type="ECO:0000256" key="4">
    <source>
        <dbReference type="ARBA" id="ARBA00040604"/>
    </source>
</evidence>
<keyword evidence="3" id="KW-0496">Mitochondrion</keyword>
<dbReference type="AlphaFoldDB" id="A0A177ECH5"/>
<reference evidence="6 7" key="1">
    <citation type="submission" date="2016-02" db="EMBL/GenBank/DDBJ databases">
        <title>Discovery of a natural microsporidian pathogen with a broad tissue tropism in Caenorhabditis elegans.</title>
        <authorList>
            <person name="Luallen R.J."/>
            <person name="Reinke A.W."/>
            <person name="Tong L."/>
            <person name="Botts M.R."/>
            <person name="Felix M.-A."/>
            <person name="Troemel E.R."/>
        </authorList>
    </citation>
    <scope>NUCLEOTIDE SEQUENCE [LARGE SCALE GENOMIC DNA]</scope>
    <source>
        <strain evidence="6 7">JUm2807</strain>
    </source>
</reference>
<dbReference type="Proteomes" id="UP000185944">
    <property type="component" value="Unassembled WGS sequence"/>
</dbReference>
<dbReference type="GeneID" id="93647579"/>
<dbReference type="EMBL" id="LTDL01000042">
    <property type="protein sequence ID" value="OAG29090.1"/>
    <property type="molecule type" value="Genomic_DNA"/>
</dbReference>
<comment type="subcellular location">
    <subcellularLocation>
        <location evidence="1">Mitochondrion</location>
    </subcellularLocation>
</comment>
<evidence type="ECO:0000256" key="3">
    <source>
        <dbReference type="ARBA" id="ARBA00023128"/>
    </source>
</evidence>
<dbReference type="SMART" id="SM00584">
    <property type="entry name" value="TLDc"/>
    <property type="match status" value="1"/>
</dbReference>
<gene>
    <name evidence="6" type="ORF">NEDG_01229</name>
</gene>
<name>A0A177ECH5_9MICR</name>
<dbReference type="GO" id="GO:0005739">
    <property type="term" value="C:mitochondrion"/>
    <property type="evidence" value="ECO:0007669"/>
    <property type="project" value="UniProtKB-SubCell"/>
</dbReference>
<accession>A0A177ECH5</accession>
<evidence type="ECO:0000259" key="5">
    <source>
        <dbReference type="PROSITE" id="PS51886"/>
    </source>
</evidence>
<evidence type="ECO:0000256" key="1">
    <source>
        <dbReference type="ARBA" id="ARBA00004173"/>
    </source>
</evidence>
<keyword evidence="7" id="KW-1185">Reference proteome</keyword>
<dbReference type="PROSITE" id="PS51886">
    <property type="entry name" value="TLDC"/>
    <property type="match status" value="1"/>
</dbReference>
<dbReference type="Pfam" id="PF07534">
    <property type="entry name" value="TLD"/>
    <property type="match status" value="1"/>
</dbReference>
<dbReference type="RefSeq" id="XP_067543835.1">
    <property type="nucleotide sequence ID" value="XM_067688647.1"/>
</dbReference>
<dbReference type="InterPro" id="IPR006571">
    <property type="entry name" value="TLDc_dom"/>
</dbReference>
<comment type="similarity">
    <text evidence="2">Belongs to the OXR1 family.</text>
</comment>
<dbReference type="VEuPathDB" id="MicrosporidiaDB:NEDG_01229"/>
<evidence type="ECO:0000313" key="6">
    <source>
        <dbReference type="EMBL" id="OAG29090.1"/>
    </source>
</evidence>
<proteinExistence type="inferred from homology"/>
<evidence type="ECO:0000256" key="2">
    <source>
        <dbReference type="ARBA" id="ARBA00009540"/>
    </source>
</evidence>
<dbReference type="PANTHER" id="PTHR23354:SF62">
    <property type="entry name" value="MUSTARD, ISOFORM V"/>
    <property type="match status" value="1"/>
</dbReference>
<organism evidence="6 7">
    <name type="scientific">Nematocida displodere</name>
    <dbReference type="NCBI Taxonomy" id="1805483"/>
    <lineage>
        <taxon>Eukaryota</taxon>
        <taxon>Fungi</taxon>
        <taxon>Fungi incertae sedis</taxon>
        <taxon>Microsporidia</taxon>
        <taxon>Nematocida</taxon>
    </lineage>
</organism>
<evidence type="ECO:0000313" key="7">
    <source>
        <dbReference type="Proteomes" id="UP000185944"/>
    </source>
</evidence>
<sequence>MQERGEEMTHREEDCLDNLIKRRRSVDLKDSELSRRYLTYKGKEIDSVTMSMTMIRKIKMRLIDSLVPGSSGWSLVYSTDVHGYALSTLMANAQQGPSNGCYVLVCLEDGASESEYERVFGAVFTTRMVYKTAPFGTPSTALFVFKTPRDQNPSGSFNTMLNVYSADGDEKGFYIMAKKSYIAFGCSHGRFGLLLNQTMLQGQSHPVDTFKNERLSLKDKFGVRHLELWHVLL</sequence>
<feature type="domain" description="TLDc" evidence="5">
    <location>
        <begin position="48"/>
        <end position="232"/>
    </location>
</feature>
<protein>
    <recommendedName>
        <fullName evidence="4">Oxidation resistance protein 1</fullName>
    </recommendedName>
</protein>
<dbReference type="PANTHER" id="PTHR23354">
    <property type="entry name" value="NUCLEOLAR PROTEIN 7/ESTROGEN RECEPTOR COACTIVATOR-RELATED"/>
    <property type="match status" value="1"/>
</dbReference>
<comment type="caution">
    <text evidence="6">The sequence shown here is derived from an EMBL/GenBank/DDBJ whole genome shotgun (WGS) entry which is preliminary data.</text>
</comment>